<feature type="transmembrane region" description="Helical" evidence="1">
    <location>
        <begin position="83"/>
        <end position="107"/>
    </location>
</feature>
<keyword evidence="1" id="KW-0472">Membrane</keyword>
<name>A0AAN7X2I6_ELEMC</name>
<gene>
    <name evidence="2" type="ORF">PBY51_005132</name>
</gene>
<evidence type="ECO:0000313" key="3">
    <source>
        <dbReference type="Proteomes" id="UP001346869"/>
    </source>
</evidence>
<feature type="transmembrane region" description="Helical" evidence="1">
    <location>
        <begin position="12"/>
        <end position="39"/>
    </location>
</feature>
<evidence type="ECO:0000256" key="1">
    <source>
        <dbReference type="SAM" id="Phobius"/>
    </source>
</evidence>
<keyword evidence="3" id="KW-1185">Reference proteome</keyword>
<feature type="transmembrane region" description="Helical" evidence="1">
    <location>
        <begin position="51"/>
        <end position="71"/>
    </location>
</feature>
<organism evidence="2 3">
    <name type="scientific">Eleginops maclovinus</name>
    <name type="common">Patagonian blennie</name>
    <name type="synonym">Eleginus maclovinus</name>
    <dbReference type="NCBI Taxonomy" id="56733"/>
    <lineage>
        <taxon>Eukaryota</taxon>
        <taxon>Metazoa</taxon>
        <taxon>Chordata</taxon>
        <taxon>Craniata</taxon>
        <taxon>Vertebrata</taxon>
        <taxon>Euteleostomi</taxon>
        <taxon>Actinopterygii</taxon>
        <taxon>Neopterygii</taxon>
        <taxon>Teleostei</taxon>
        <taxon>Neoteleostei</taxon>
        <taxon>Acanthomorphata</taxon>
        <taxon>Eupercaria</taxon>
        <taxon>Perciformes</taxon>
        <taxon>Notothenioidei</taxon>
        <taxon>Eleginopidae</taxon>
        <taxon>Eleginops</taxon>
    </lineage>
</organism>
<dbReference type="PANTHER" id="PTHR33444">
    <property type="entry name" value="SI:DKEY-19B23.12-RELATED"/>
    <property type="match status" value="1"/>
</dbReference>
<dbReference type="Proteomes" id="UP001346869">
    <property type="component" value="Unassembled WGS sequence"/>
</dbReference>
<evidence type="ECO:0000313" key="2">
    <source>
        <dbReference type="EMBL" id="KAK5854988.1"/>
    </source>
</evidence>
<reference evidence="2 3" key="2">
    <citation type="journal article" date="2023" name="Mol. Biol. Evol.">
        <title>Genomics of Secondarily Temperate Adaptation in the Only Non-Antarctic Icefish.</title>
        <authorList>
            <person name="Rivera-Colon A.G."/>
            <person name="Rayamajhi N."/>
            <person name="Minhas B.F."/>
            <person name="Madrigal G."/>
            <person name="Bilyk K.T."/>
            <person name="Yoon V."/>
            <person name="Hune M."/>
            <person name="Gregory S."/>
            <person name="Cheng C.H.C."/>
            <person name="Catchen J.M."/>
        </authorList>
    </citation>
    <scope>NUCLEOTIDE SEQUENCE [LARGE SCALE GENOMIC DNA]</scope>
    <source>
        <strain evidence="2">JMC-PN-2008</strain>
    </source>
</reference>
<dbReference type="EMBL" id="JAUZQC010000018">
    <property type="protein sequence ID" value="KAK5854988.1"/>
    <property type="molecule type" value="Genomic_DNA"/>
</dbReference>
<comment type="caution">
    <text evidence="2">The sequence shown here is derived from an EMBL/GenBank/DDBJ whole genome shotgun (WGS) entry which is preliminary data.</text>
</comment>
<sequence length="188" mass="20843">MNPSPDGQIRPRGAVLVSSLVVVNMIWWMLMIAAIGLGLTHLKRCPVEPNIPIYLIVLGATSLLSLSLTYTMTNREGARVPNLCSVCICILYLFSFSWFIAGSIWIYPVYPPNYIPGIARYCHMVTYQFAFVITTLVWVVTMLMFVCGCCFAVLTCCQTVIAGSRLVPSRYSFYGATSDFQEPIGGDV</sequence>
<protein>
    <submittedName>
        <fullName evidence="2">Uncharacterized protein</fullName>
    </submittedName>
</protein>
<reference evidence="2 3" key="1">
    <citation type="journal article" date="2023" name="Genes (Basel)">
        <title>Chromosome-Level Genome Assembly and Circadian Gene Repertoire of the Patagonia Blennie Eleginops maclovinus-The Closest Ancestral Proxy of Antarctic Cryonotothenioids.</title>
        <authorList>
            <person name="Cheng C.C."/>
            <person name="Rivera-Colon A.G."/>
            <person name="Minhas B.F."/>
            <person name="Wilson L."/>
            <person name="Rayamajhi N."/>
            <person name="Vargas-Chacoff L."/>
            <person name="Catchen J.M."/>
        </authorList>
    </citation>
    <scope>NUCLEOTIDE SEQUENCE [LARGE SCALE GENOMIC DNA]</scope>
    <source>
        <strain evidence="2">JMC-PN-2008</strain>
    </source>
</reference>
<dbReference type="InterPro" id="IPR040350">
    <property type="entry name" value="TMEM272"/>
</dbReference>
<dbReference type="PANTHER" id="PTHR33444:SF2">
    <property type="entry name" value="MARVEL DOMAIN-CONTAINING PROTEIN"/>
    <property type="match status" value="1"/>
</dbReference>
<accession>A0AAN7X2I6</accession>
<dbReference type="AlphaFoldDB" id="A0AAN7X2I6"/>
<keyword evidence="1" id="KW-1133">Transmembrane helix</keyword>
<proteinExistence type="predicted"/>
<feature type="transmembrane region" description="Helical" evidence="1">
    <location>
        <begin position="127"/>
        <end position="156"/>
    </location>
</feature>
<keyword evidence="1" id="KW-0812">Transmembrane</keyword>